<dbReference type="Pfam" id="PF13180">
    <property type="entry name" value="PDZ_2"/>
    <property type="match status" value="1"/>
</dbReference>
<dbReference type="Proteomes" id="UP000237822">
    <property type="component" value="Unassembled WGS sequence"/>
</dbReference>
<dbReference type="InterPro" id="IPR043504">
    <property type="entry name" value="Peptidase_S1_PA_chymotrypsin"/>
</dbReference>
<dbReference type="Gene3D" id="2.40.10.10">
    <property type="entry name" value="Trypsin-like serine proteases"/>
    <property type="match status" value="2"/>
</dbReference>
<accession>A0A2T0UQR5</accession>
<evidence type="ECO:0000256" key="3">
    <source>
        <dbReference type="ARBA" id="ARBA00022801"/>
    </source>
</evidence>
<dbReference type="PROSITE" id="PS50106">
    <property type="entry name" value="PDZ"/>
    <property type="match status" value="1"/>
</dbReference>
<feature type="domain" description="PDZ" evidence="6">
    <location>
        <begin position="396"/>
        <end position="472"/>
    </location>
</feature>
<dbReference type="Pfam" id="PF13365">
    <property type="entry name" value="Trypsin_2"/>
    <property type="match status" value="1"/>
</dbReference>
<evidence type="ECO:0000259" key="6">
    <source>
        <dbReference type="PROSITE" id="PS50106"/>
    </source>
</evidence>
<dbReference type="SMART" id="SM00228">
    <property type="entry name" value="PDZ"/>
    <property type="match status" value="1"/>
</dbReference>
<comment type="similarity">
    <text evidence="1">Belongs to the peptidase S1C family.</text>
</comment>
<feature type="region of interest" description="Disordered" evidence="4">
    <location>
        <begin position="156"/>
        <end position="177"/>
    </location>
</feature>
<organism evidence="7 8">
    <name type="scientific">Knoellia remsis</name>
    <dbReference type="NCBI Taxonomy" id="407159"/>
    <lineage>
        <taxon>Bacteria</taxon>
        <taxon>Bacillati</taxon>
        <taxon>Actinomycetota</taxon>
        <taxon>Actinomycetes</taxon>
        <taxon>Micrococcales</taxon>
        <taxon>Intrasporangiaceae</taxon>
        <taxon>Knoellia</taxon>
    </lineage>
</organism>
<proteinExistence type="inferred from homology"/>
<dbReference type="InterPro" id="IPR009003">
    <property type="entry name" value="Peptidase_S1_PA"/>
</dbReference>
<keyword evidence="5" id="KW-0472">Membrane</keyword>
<evidence type="ECO:0000256" key="1">
    <source>
        <dbReference type="ARBA" id="ARBA00010541"/>
    </source>
</evidence>
<feature type="compositionally biased region" description="Low complexity" evidence="4">
    <location>
        <begin position="85"/>
        <end position="108"/>
    </location>
</feature>
<gene>
    <name evidence="7" type="ORF">BCF74_10730</name>
</gene>
<evidence type="ECO:0000313" key="7">
    <source>
        <dbReference type="EMBL" id="PRY60244.1"/>
    </source>
</evidence>
<keyword evidence="8" id="KW-1185">Reference proteome</keyword>
<dbReference type="RefSeq" id="WP_106297011.1">
    <property type="nucleotide sequence ID" value="NZ_PVTI01000007.1"/>
</dbReference>
<keyword evidence="5" id="KW-1133">Transmembrane helix</keyword>
<dbReference type="InterPro" id="IPR001940">
    <property type="entry name" value="Peptidase_S1C"/>
</dbReference>
<dbReference type="AlphaFoldDB" id="A0A2T0UQR5"/>
<dbReference type="PANTHER" id="PTHR43343:SF3">
    <property type="entry name" value="PROTEASE DO-LIKE 8, CHLOROPLASTIC"/>
    <property type="match status" value="1"/>
</dbReference>
<dbReference type="InterPro" id="IPR001478">
    <property type="entry name" value="PDZ"/>
</dbReference>
<sequence length="486" mass="49467">MSQDHPQRPGEPRRPDDVDRTESLDLGRTQELSTSREGPGTPSGPGHTPPGPAPMLPPADPWGERTAYGQQQRATPSFADYTATPQQNPYAAPQSPYAASAPPAAGASERPVAERRRGPGWLGVLLIAGLAALLAGLGGGLLGGWLGATDRLDGLDVPGPQATGPTPEPGAGATERPEGSVANIAAKATPSVVTIRVSAPAGEGTGSGWVLDDKGHIVTNNHVVSAAAKSGDITVVLANGKQSKATIVGRDVSYDLAVLKVDRTDLTPLPMGESSKVVVGDAVIAVGAPLGLDSTVTTGIVSALNRPVTPGEADDQSFINAIQTDAAINPGNSGGPLLDMEGRVIGVNSAIARVAGTNIDGQSGNIGVGFAIPSDQVKITVDQLIRTGKAEHPIIGVLLDRQFQGEGVRIAADNGNQPAVTPGGPADKAGLEAGDVITQFEGKPVTDPDALVVAIRSKPVGATVTLTVVRDGKERDVKMVLQGQSD</sequence>
<dbReference type="PANTHER" id="PTHR43343">
    <property type="entry name" value="PEPTIDASE S12"/>
    <property type="match status" value="1"/>
</dbReference>
<comment type="caution">
    <text evidence="7">The sequence shown here is derived from an EMBL/GenBank/DDBJ whole genome shotgun (WGS) entry which is preliminary data.</text>
</comment>
<protein>
    <submittedName>
        <fullName evidence="7">Putative serine protease PepD</fullName>
    </submittedName>
</protein>
<feature type="compositionally biased region" description="Pro residues" evidence="4">
    <location>
        <begin position="47"/>
        <end position="60"/>
    </location>
</feature>
<evidence type="ECO:0000313" key="8">
    <source>
        <dbReference type="Proteomes" id="UP000237822"/>
    </source>
</evidence>
<dbReference type="InterPro" id="IPR036034">
    <property type="entry name" value="PDZ_sf"/>
</dbReference>
<dbReference type="InterPro" id="IPR051201">
    <property type="entry name" value="Chloro_Bact_Ser_Proteases"/>
</dbReference>
<dbReference type="Gene3D" id="2.30.42.10">
    <property type="match status" value="1"/>
</dbReference>
<dbReference type="GO" id="GO:0006508">
    <property type="term" value="P:proteolysis"/>
    <property type="evidence" value="ECO:0007669"/>
    <property type="project" value="UniProtKB-KW"/>
</dbReference>
<feature type="compositionally biased region" description="Basic and acidic residues" evidence="4">
    <location>
        <begin position="1"/>
        <end position="25"/>
    </location>
</feature>
<keyword evidence="2 7" id="KW-0645">Protease</keyword>
<dbReference type="SUPFAM" id="SSF50494">
    <property type="entry name" value="Trypsin-like serine proteases"/>
    <property type="match status" value="1"/>
</dbReference>
<feature type="transmembrane region" description="Helical" evidence="5">
    <location>
        <begin position="120"/>
        <end position="146"/>
    </location>
</feature>
<keyword evidence="3" id="KW-0378">Hydrolase</keyword>
<dbReference type="PRINTS" id="PR00834">
    <property type="entry name" value="PROTEASES2C"/>
</dbReference>
<name>A0A2T0UQR5_9MICO</name>
<dbReference type="EMBL" id="PVTI01000007">
    <property type="protein sequence ID" value="PRY60244.1"/>
    <property type="molecule type" value="Genomic_DNA"/>
</dbReference>
<evidence type="ECO:0000256" key="2">
    <source>
        <dbReference type="ARBA" id="ARBA00022670"/>
    </source>
</evidence>
<dbReference type="SUPFAM" id="SSF50156">
    <property type="entry name" value="PDZ domain-like"/>
    <property type="match status" value="1"/>
</dbReference>
<evidence type="ECO:0000256" key="4">
    <source>
        <dbReference type="SAM" id="MobiDB-lite"/>
    </source>
</evidence>
<reference evidence="7 8" key="1">
    <citation type="submission" date="2018-03" db="EMBL/GenBank/DDBJ databases">
        <title>Genomic Encyclopedia of Archaeal and Bacterial Type Strains, Phase II (KMG-II): from individual species to whole genera.</title>
        <authorList>
            <person name="Goeker M."/>
        </authorList>
    </citation>
    <scope>NUCLEOTIDE SEQUENCE [LARGE SCALE GENOMIC DNA]</scope>
    <source>
        <strain evidence="7 8">ATCC BAA-1496</strain>
    </source>
</reference>
<dbReference type="GO" id="GO:0004252">
    <property type="term" value="F:serine-type endopeptidase activity"/>
    <property type="evidence" value="ECO:0007669"/>
    <property type="project" value="InterPro"/>
</dbReference>
<dbReference type="OrthoDB" id="9758917at2"/>
<keyword evidence="5" id="KW-0812">Transmembrane</keyword>
<feature type="region of interest" description="Disordered" evidence="4">
    <location>
        <begin position="1"/>
        <end position="112"/>
    </location>
</feature>
<evidence type="ECO:0000256" key="5">
    <source>
        <dbReference type="SAM" id="Phobius"/>
    </source>
</evidence>